<dbReference type="EMBL" id="LSMT01000646">
    <property type="protein sequence ID" value="PFX15473.1"/>
    <property type="molecule type" value="Genomic_DNA"/>
</dbReference>
<evidence type="ECO:0000256" key="5">
    <source>
        <dbReference type="SAM" id="MobiDB-lite"/>
    </source>
</evidence>
<feature type="transmembrane region" description="Helical" evidence="6">
    <location>
        <begin position="429"/>
        <end position="448"/>
    </location>
</feature>
<keyword evidence="2 6" id="KW-0812">Transmembrane</keyword>
<dbReference type="PANTHER" id="PTHR47027">
    <property type="entry name" value="REVERSE TRANSCRIPTASE DOMAIN-CONTAINING PROTEIN"/>
    <property type="match status" value="1"/>
</dbReference>
<dbReference type="Proteomes" id="UP000225706">
    <property type="component" value="Unassembled WGS sequence"/>
</dbReference>
<organism evidence="9 10">
    <name type="scientific">Stylophora pistillata</name>
    <name type="common">Smooth cauliflower coral</name>
    <dbReference type="NCBI Taxonomy" id="50429"/>
    <lineage>
        <taxon>Eukaryota</taxon>
        <taxon>Metazoa</taxon>
        <taxon>Cnidaria</taxon>
        <taxon>Anthozoa</taxon>
        <taxon>Hexacorallia</taxon>
        <taxon>Scleractinia</taxon>
        <taxon>Astrocoeniina</taxon>
        <taxon>Pocilloporidae</taxon>
        <taxon>Stylophora</taxon>
    </lineage>
</organism>
<comment type="caution">
    <text evidence="9">The sequence shown here is derived from an EMBL/GenBank/DDBJ whole genome shotgun (WGS) entry which is preliminary data.</text>
</comment>
<evidence type="ECO:0000256" key="4">
    <source>
        <dbReference type="ARBA" id="ARBA00023136"/>
    </source>
</evidence>
<keyword evidence="3 6" id="KW-1133">Transmembrane helix</keyword>
<dbReference type="OrthoDB" id="5984286at2759"/>
<dbReference type="Pfam" id="PF01490">
    <property type="entry name" value="Aa_trans"/>
    <property type="match status" value="1"/>
</dbReference>
<evidence type="ECO:0000256" key="6">
    <source>
        <dbReference type="SAM" id="Phobius"/>
    </source>
</evidence>
<accession>A0A2B4RF82</accession>
<proteinExistence type="predicted"/>
<feature type="compositionally biased region" description="Basic and acidic residues" evidence="5">
    <location>
        <begin position="271"/>
        <end position="294"/>
    </location>
</feature>
<evidence type="ECO:0000256" key="3">
    <source>
        <dbReference type="ARBA" id="ARBA00022989"/>
    </source>
</evidence>
<dbReference type="PANTHER" id="PTHR47027:SF25">
    <property type="entry name" value="REVERSE TRANSCRIPTASE DOMAIN-CONTAINING PROTEIN"/>
    <property type="match status" value="1"/>
</dbReference>
<keyword evidence="10" id="KW-1185">Reference proteome</keyword>
<dbReference type="AlphaFoldDB" id="A0A2B4RF82"/>
<keyword evidence="4 6" id="KW-0472">Membrane</keyword>
<dbReference type="GO" id="GO:0016020">
    <property type="term" value="C:membrane"/>
    <property type="evidence" value="ECO:0007669"/>
    <property type="project" value="UniProtKB-SubCell"/>
</dbReference>
<feature type="transmembrane region" description="Helical" evidence="6">
    <location>
        <begin position="337"/>
        <end position="362"/>
    </location>
</feature>
<evidence type="ECO:0000259" key="7">
    <source>
        <dbReference type="Pfam" id="PF01490"/>
    </source>
</evidence>
<evidence type="ECO:0000259" key="8">
    <source>
        <dbReference type="Pfam" id="PF20049"/>
    </source>
</evidence>
<dbReference type="Pfam" id="PF20049">
    <property type="entry name" value="DUF6451"/>
    <property type="match status" value="1"/>
</dbReference>
<sequence length="454" mass="51704">MQSKLTRMTKMSANAGLRINKSKTKGMKINTSNADRLESEGEDIEEVEDLVYLGSNISKDGGADRDVQGRIGKARTALTTQRPVWNSKTISRKTKLRIFNTNVKSLLLYGSETWRITKATSNKLQCFVNKCLRSMMDVHLPEVIRNEDLCARTDQERIDIQIRRHKWGWIGHSLRKPSSNVTRHALRWNPQGKRKQGRPRNSWRRAVDKEAAKAGYTWNEIEKLAWDRRRWHELLRSISKPCNLYSQAITRLFRLAKLGKVPETTGYHLLKNHDERGEEEKGEKEDETQVRIQEDSVDQNEGPEERSTLWKAVVNLTSDIEGTGLLALPYVIARSGLVTIAALVLVPFITYYTGAILIECLYETNNEGERIRVRSNYKELGRACWPRFGGAIVTAVQLIELFMLASFYLVLCASLTGNIFPGIPVSDKMWMVIAATIGFPTIFVKNLSRLHGSV</sequence>
<gene>
    <name evidence="9" type="primary">Slc32a1</name>
    <name evidence="9" type="ORF">AWC38_SpisGene20313</name>
</gene>
<feature type="domain" description="DUF6451" evidence="8">
    <location>
        <begin position="77"/>
        <end position="109"/>
    </location>
</feature>
<evidence type="ECO:0000256" key="1">
    <source>
        <dbReference type="ARBA" id="ARBA00004370"/>
    </source>
</evidence>
<evidence type="ECO:0000313" key="9">
    <source>
        <dbReference type="EMBL" id="PFX15473.1"/>
    </source>
</evidence>
<name>A0A2B4RF82_STYPI</name>
<evidence type="ECO:0000256" key="2">
    <source>
        <dbReference type="ARBA" id="ARBA00022692"/>
    </source>
</evidence>
<feature type="transmembrane region" description="Helical" evidence="6">
    <location>
        <begin position="383"/>
        <end position="409"/>
    </location>
</feature>
<feature type="region of interest" description="Disordered" evidence="5">
    <location>
        <begin position="270"/>
        <end position="303"/>
    </location>
</feature>
<reference evidence="10" key="1">
    <citation type="journal article" date="2017" name="bioRxiv">
        <title>Comparative analysis of the genomes of Stylophora pistillata and Acropora digitifera provides evidence for extensive differences between species of corals.</title>
        <authorList>
            <person name="Voolstra C.R."/>
            <person name="Li Y."/>
            <person name="Liew Y.J."/>
            <person name="Baumgarten S."/>
            <person name="Zoccola D."/>
            <person name="Flot J.-F."/>
            <person name="Tambutte S."/>
            <person name="Allemand D."/>
            <person name="Aranda M."/>
        </authorList>
    </citation>
    <scope>NUCLEOTIDE SEQUENCE [LARGE SCALE GENOMIC DNA]</scope>
</reference>
<protein>
    <submittedName>
        <fullName evidence="9">Vesicular inhibitory amino acid transporter</fullName>
    </submittedName>
</protein>
<comment type="subcellular location">
    <subcellularLocation>
        <location evidence="1">Membrane</location>
    </subcellularLocation>
</comment>
<evidence type="ECO:0000313" key="10">
    <source>
        <dbReference type="Proteomes" id="UP000225706"/>
    </source>
</evidence>
<dbReference type="STRING" id="50429.A0A2B4RF82"/>
<dbReference type="InterPro" id="IPR013057">
    <property type="entry name" value="AA_transpt_TM"/>
</dbReference>
<feature type="domain" description="Amino acid transporter transmembrane" evidence="7">
    <location>
        <begin position="306"/>
        <end position="451"/>
    </location>
</feature>
<dbReference type="InterPro" id="IPR045609">
    <property type="entry name" value="DUF6451"/>
</dbReference>